<evidence type="ECO:0000313" key="2">
    <source>
        <dbReference type="EMBL" id="MEQ2519631.1"/>
    </source>
</evidence>
<evidence type="ECO:0008006" key="4">
    <source>
        <dbReference type="Google" id="ProtNLM"/>
    </source>
</evidence>
<keyword evidence="1" id="KW-1133">Transmembrane helix</keyword>
<keyword evidence="1" id="KW-0812">Transmembrane</keyword>
<dbReference type="EMBL" id="JBBMFA010000061">
    <property type="protein sequence ID" value="MEQ2519631.1"/>
    <property type="molecule type" value="Genomic_DNA"/>
</dbReference>
<keyword evidence="1" id="KW-0472">Membrane</keyword>
<comment type="caution">
    <text evidence="2">The sequence shown here is derived from an EMBL/GenBank/DDBJ whole genome shotgun (WGS) entry which is preliminary data.</text>
</comment>
<evidence type="ECO:0000256" key="1">
    <source>
        <dbReference type="SAM" id="Phobius"/>
    </source>
</evidence>
<evidence type="ECO:0000313" key="3">
    <source>
        <dbReference type="Proteomes" id="UP001477672"/>
    </source>
</evidence>
<keyword evidence="3" id="KW-1185">Reference proteome</keyword>
<dbReference type="RefSeq" id="WP_349215065.1">
    <property type="nucleotide sequence ID" value="NZ_JBBMFA010000061.1"/>
</dbReference>
<feature type="transmembrane region" description="Helical" evidence="1">
    <location>
        <begin position="42"/>
        <end position="61"/>
    </location>
</feature>
<accession>A0ABV1GD09</accession>
<sequence length="159" mass="17750">MQTATVYDLNTFAPREERSRRELKVVKNPKAKRSLSLKRLRWIKAVALAALFLALVCSLLYSQAKVTELGAAIDSQSSVLDDLNSDYDYLTSQMKMKTNMKSVQEYATSQLGLVALDRSQITYVDGDEENTIVRYKTGLGQLASDVSQGILSFVEYIAP</sequence>
<name>A0ABV1GD09_9FIRM</name>
<gene>
    <name evidence="2" type="ORF">WMO24_04185</name>
</gene>
<proteinExistence type="predicted"/>
<protein>
    <recommendedName>
        <fullName evidence="4">Cell division protein FtsL</fullName>
    </recommendedName>
</protein>
<reference evidence="2 3" key="1">
    <citation type="submission" date="2024-03" db="EMBL/GenBank/DDBJ databases">
        <title>Human intestinal bacterial collection.</title>
        <authorList>
            <person name="Pauvert C."/>
            <person name="Hitch T.C.A."/>
            <person name="Clavel T."/>
        </authorList>
    </citation>
    <scope>NUCLEOTIDE SEQUENCE [LARGE SCALE GENOMIC DNA]</scope>
    <source>
        <strain evidence="2 3">CLA-JM-H11</strain>
    </source>
</reference>
<dbReference type="Proteomes" id="UP001477672">
    <property type="component" value="Unassembled WGS sequence"/>
</dbReference>
<organism evidence="2 3">
    <name type="scientific">Ruthenibacterium intestinale</name>
    <dbReference type="NCBI Taxonomy" id="3133163"/>
    <lineage>
        <taxon>Bacteria</taxon>
        <taxon>Bacillati</taxon>
        <taxon>Bacillota</taxon>
        <taxon>Clostridia</taxon>
        <taxon>Eubacteriales</taxon>
        <taxon>Oscillospiraceae</taxon>
        <taxon>Ruthenibacterium</taxon>
    </lineage>
</organism>